<keyword evidence="1" id="KW-1133">Transmembrane helix</keyword>
<organism evidence="2 3">
    <name type="scientific">Pelotomaculum schinkii</name>
    <dbReference type="NCBI Taxonomy" id="78350"/>
    <lineage>
        <taxon>Bacteria</taxon>
        <taxon>Bacillati</taxon>
        <taxon>Bacillota</taxon>
        <taxon>Clostridia</taxon>
        <taxon>Eubacteriales</taxon>
        <taxon>Desulfotomaculaceae</taxon>
        <taxon>Pelotomaculum</taxon>
    </lineage>
</organism>
<name>A0A4Y7R7V4_9FIRM</name>
<keyword evidence="1" id="KW-0472">Membrane</keyword>
<accession>A0A4Y7R7V4</accession>
<sequence length="252" mass="27727">MCGEYHSRFICLYVGPDFRELAGQRYWRGFDRHVTKNEGPGEISRGLFERGKRKIRRYNGELVDFLCGKNISQGGYFILKHLSNEKGFISIFALGLFLTGVMVMLFIVSIVSAGVMKNAYKYHHDIRAAMDFAVFADNMNGATTGTVQLDPQNAGQYFISAYSLITGTTYGSGQFIGGSFSAPVVLEGLTPINPGDPLPNKFGGLNGIAVQPGYFVTMNVPVFRGSVMGIEIPPFYVKMQHFANVGSMSIKP</sequence>
<keyword evidence="3" id="KW-1185">Reference proteome</keyword>
<protein>
    <submittedName>
        <fullName evidence="2">Uncharacterized protein</fullName>
    </submittedName>
</protein>
<feature type="transmembrane region" description="Helical" evidence="1">
    <location>
        <begin position="88"/>
        <end position="111"/>
    </location>
</feature>
<dbReference type="EMBL" id="QFGA01000003">
    <property type="protein sequence ID" value="TEB04710.1"/>
    <property type="molecule type" value="Genomic_DNA"/>
</dbReference>
<gene>
    <name evidence="2" type="ORF">Psch_03472</name>
</gene>
<reference evidence="2 3" key="1">
    <citation type="journal article" date="2018" name="Environ. Microbiol.">
        <title>Novel energy conservation strategies and behaviour of Pelotomaculum schinkii driving syntrophic propionate catabolism.</title>
        <authorList>
            <person name="Hidalgo-Ahumada C.A.P."/>
            <person name="Nobu M.K."/>
            <person name="Narihiro T."/>
            <person name="Tamaki H."/>
            <person name="Liu W.T."/>
            <person name="Kamagata Y."/>
            <person name="Stams A.J.M."/>
            <person name="Imachi H."/>
            <person name="Sousa D.Z."/>
        </authorList>
    </citation>
    <scope>NUCLEOTIDE SEQUENCE [LARGE SCALE GENOMIC DNA]</scope>
    <source>
        <strain evidence="2 3">HH</strain>
    </source>
</reference>
<comment type="caution">
    <text evidence="2">The sequence shown here is derived from an EMBL/GenBank/DDBJ whole genome shotgun (WGS) entry which is preliminary data.</text>
</comment>
<evidence type="ECO:0000313" key="2">
    <source>
        <dbReference type="EMBL" id="TEB04710.1"/>
    </source>
</evidence>
<keyword evidence="1" id="KW-0812">Transmembrane</keyword>
<proteinExistence type="predicted"/>
<evidence type="ECO:0000313" key="3">
    <source>
        <dbReference type="Proteomes" id="UP000298324"/>
    </source>
</evidence>
<dbReference type="Proteomes" id="UP000298324">
    <property type="component" value="Unassembled WGS sequence"/>
</dbReference>
<evidence type="ECO:0000256" key="1">
    <source>
        <dbReference type="SAM" id="Phobius"/>
    </source>
</evidence>
<dbReference type="AlphaFoldDB" id="A0A4Y7R7V4"/>